<proteinExistence type="inferred from homology"/>
<dbReference type="EMBL" id="JABDJR010000004">
    <property type="protein sequence ID" value="NNF05167.1"/>
    <property type="molecule type" value="Genomic_DNA"/>
</dbReference>
<dbReference type="SUPFAM" id="SSF53383">
    <property type="entry name" value="PLP-dependent transferases"/>
    <property type="match status" value="1"/>
</dbReference>
<dbReference type="InterPro" id="IPR015421">
    <property type="entry name" value="PyrdxlP-dep_Trfase_major"/>
</dbReference>
<sequence length="371" mass="38532">MIYLNQAGTSWPKPSPVREAVQDALTAPVESWANRFNAQHQAICAAFGVGNPERLLLTPGATSALSVGILDHPWQSGDRVLVSGLEHHALYRPVQQLADRGVEVGIIPPGEGGAIALSALRAELQRGGVRMVAMTAACNVTGDVLPIKQIVSLAHEYDALVLIDAAQITGWVPVDVMALDVDLLAFTGHKGAQAPWGIGGLYVAERVLMSSPSAACELPVDGEPACSTMPGYCDAGSVDRAALAGLVAGFRWLAAPERSNRLEVARKRVAILQEVVSGRPGVTLHAYTPLASRMPTLALTVLNHSPAELASALSDRGILVAAGLQCAPLAHETLGTAPSGVLRMSFGPGNEDGDVDIAAAALGEVLEDGPA</sequence>
<evidence type="ECO:0000313" key="7">
    <source>
        <dbReference type="Proteomes" id="UP000547674"/>
    </source>
</evidence>
<dbReference type="AlphaFoldDB" id="A0A7Y2H114"/>
<evidence type="ECO:0000256" key="1">
    <source>
        <dbReference type="ARBA" id="ARBA00001933"/>
    </source>
</evidence>
<comment type="similarity">
    <text evidence="3">Belongs to the class-V pyridoxal-phosphate-dependent aminotransferase family.</text>
</comment>
<dbReference type="Gene3D" id="3.40.640.10">
    <property type="entry name" value="Type I PLP-dependent aspartate aminotransferase-like (Major domain)"/>
    <property type="match status" value="1"/>
</dbReference>
<dbReference type="InterPro" id="IPR020578">
    <property type="entry name" value="Aminotrans_V_PyrdxlP_BS"/>
</dbReference>
<evidence type="ECO:0000259" key="5">
    <source>
        <dbReference type="Pfam" id="PF00266"/>
    </source>
</evidence>
<accession>A0A7Y2H114</accession>
<name>A0A7Y2H114_UNCEI</name>
<dbReference type="InterPro" id="IPR015422">
    <property type="entry name" value="PyrdxlP-dep_Trfase_small"/>
</dbReference>
<dbReference type="Pfam" id="PF00266">
    <property type="entry name" value="Aminotran_5"/>
    <property type="match status" value="1"/>
</dbReference>
<dbReference type="InterPro" id="IPR000192">
    <property type="entry name" value="Aminotrans_V_dom"/>
</dbReference>
<dbReference type="Proteomes" id="UP000547674">
    <property type="component" value="Unassembled WGS sequence"/>
</dbReference>
<comment type="cofactor">
    <cofactor evidence="1 4">
        <name>pyridoxal 5'-phosphate</name>
        <dbReference type="ChEBI" id="CHEBI:597326"/>
    </cofactor>
</comment>
<dbReference type="PROSITE" id="PS00595">
    <property type="entry name" value="AA_TRANSFER_CLASS_5"/>
    <property type="match status" value="1"/>
</dbReference>
<dbReference type="Gene3D" id="3.90.1150.10">
    <property type="entry name" value="Aspartate Aminotransferase, domain 1"/>
    <property type="match status" value="1"/>
</dbReference>
<protein>
    <submittedName>
        <fullName evidence="6">Aminotransferase class V-fold PLP-dependent enzyme</fullName>
    </submittedName>
</protein>
<keyword evidence="6" id="KW-0808">Transferase</keyword>
<evidence type="ECO:0000256" key="2">
    <source>
        <dbReference type="ARBA" id="ARBA00022898"/>
    </source>
</evidence>
<keyword evidence="6" id="KW-0032">Aminotransferase</keyword>
<dbReference type="PANTHER" id="PTHR43586:SF4">
    <property type="entry name" value="ISOPENICILLIN N EPIMERASE"/>
    <property type="match status" value="1"/>
</dbReference>
<evidence type="ECO:0000313" key="6">
    <source>
        <dbReference type="EMBL" id="NNF05167.1"/>
    </source>
</evidence>
<dbReference type="InterPro" id="IPR015424">
    <property type="entry name" value="PyrdxlP-dep_Trfase"/>
</dbReference>
<dbReference type="PANTHER" id="PTHR43586">
    <property type="entry name" value="CYSTEINE DESULFURASE"/>
    <property type="match status" value="1"/>
</dbReference>
<organism evidence="6 7">
    <name type="scientific">Eiseniibacteriota bacterium</name>
    <dbReference type="NCBI Taxonomy" id="2212470"/>
    <lineage>
        <taxon>Bacteria</taxon>
        <taxon>Candidatus Eiseniibacteriota</taxon>
    </lineage>
</organism>
<gene>
    <name evidence="6" type="ORF">HKN21_00265</name>
</gene>
<evidence type="ECO:0000256" key="3">
    <source>
        <dbReference type="RuleBase" id="RU004075"/>
    </source>
</evidence>
<keyword evidence="2" id="KW-0663">Pyridoxal phosphate</keyword>
<evidence type="ECO:0000256" key="4">
    <source>
        <dbReference type="RuleBase" id="RU004504"/>
    </source>
</evidence>
<feature type="domain" description="Aminotransferase class V" evidence="5">
    <location>
        <begin position="31"/>
        <end position="356"/>
    </location>
</feature>
<reference evidence="6 7" key="1">
    <citation type="submission" date="2020-03" db="EMBL/GenBank/DDBJ databases">
        <title>Metabolic flexibility allows generalist bacteria to become dominant in a frequently disturbed ecosystem.</title>
        <authorList>
            <person name="Chen Y.-J."/>
            <person name="Leung P.M."/>
            <person name="Bay S.K."/>
            <person name="Hugenholtz P."/>
            <person name="Kessler A.J."/>
            <person name="Shelley G."/>
            <person name="Waite D.W."/>
            <person name="Cook P.L."/>
            <person name="Greening C."/>
        </authorList>
    </citation>
    <scope>NUCLEOTIDE SEQUENCE [LARGE SCALE GENOMIC DNA]</scope>
    <source>
        <strain evidence="6">SS_bin_28</strain>
    </source>
</reference>
<dbReference type="GO" id="GO:0008483">
    <property type="term" value="F:transaminase activity"/>
    <property type="evidence" value="ECO:0007669"/>
    <property type="project" value="UniProtKB-KW"/>
</dbReference>
<comment type="caution">
    <text evidence="6">The sequence shown here is derived from an EMBL/GenBank/DDBJ whole genome shotgun (WGS) entry which is preliminary data.</text>
</comment>